<comment type="caution">
    <text evidence="2">The sequence shown here is derived from an EMBL/GenBank/DDBJ whole genome shotgun (WGS) entry which is preliminary data.</text>
</comment>
<evidence type="ECO:0000259" key="1">
    <source>
        <dbReference type="Pfam" id="PF01433"/>
    </source>
</evidence>
<reference evidence="2 3" key="1">
    <citation type="submission" date="2020-04" db="EMBL/GenBank/DDBJ databases">
        <title>Flammeovirga sp. SR4, a novel species isolated from seawater.</title>
        <authorList>
            <person name="Wang X."/>
        </authorList>
    </citation>
    <scope>NUCLEOTIDE SEQUENCE [LARGE SCALE GENOMIC DNA]</scope>
    <source>
        <strain evidence="2 3">SR4</strain>
    </source>
</reference>
<dbReference type="InterPro" id="IPR027268">
    <property type="entry name" value="Peptidase_M4/M1_CTD_sf"/>
</dbReference>
<dbReference type="Pfam" id="PF01433">
    <property type="entry name" value="Peptidase_M1"/>
    <property type="match status" value="1"/>
</dbReference>
<dbReference type="InterPro" id="IPR050344">
    <property type="entry name" value="Peptidase_M1_aminopeptidases"/>
</dbReference>
<protein>
    <submittedName>
        <fullName evidence="2">M1 family metallopeptidase</fullName>
    </submittedName>
</protein>
<dbReference type="GO" id="GO:0042277">
    <property type="term" value="F:peptide binding"/>
    <property type="evidence" value="ECO:0007669"/>
    <property type="project" value="TreeGrafter"/>
</dbReference>
<dbReference type="Gene3D" id="1.10.390.10">
    <property type="entry name" value="Neutral Protease Domain 2"/>
    <property type="match status" value="1"/>
</dbReference>
<evidence type="ECO:0000313" key="2">
    <source>
        <dbReference type="EMBL" id="NLR92549.1"/>
    </source>
</evidence>
<feature type="domain" description="Peptidase M1 membrane alanine aminopeptidase" evidence="1">
    <location>
        <begin position="361"/>
        <end position="562"/>
    </location>
</feature>
<dbReference type="GO" id="GO:0043171">
    <property type="term" value="P:peptide catabolic process"/>
    <property type="evidence" value="ECO:0007669"/>
    <property type="project" value="TreeGrafter"/>
</dbReference>
<proteinExistence type="predicted"/>
<dbReference type="GO" id="GO:0070006">
    <property type="term" value="F:metalloaminopeptidase activity"/>
    <property type="evidence" value="ECO:0007669"/>
    <property type="project" value="TreeGrafter"/>
</dbReference>
<dbReference type="CDD" id="cd09604">
    <property type="entry name" value="M1_APN_like"/>
    <property type="match status" value="1"/>
</dbReference>
<name>A0A7X8SLR2_9BACT</name>
<dbReference type="GO" id="GO:0005737">
    <property type="term" value="C:cytoplasm"/>
    <property type="evidence" value="ECO:0007669"/>
    <property type="project" value="TreeGrafter"/>
</dbReference>
<dbReference type="PANTHER" id="PTHR11533">
    <property type="entry name" value="PROTEASE M1 ZINC METALLOPROTEASE"/>
    <property type="match status" value="1"/>
</dbReference>
<dbReference type="InterPro" id="IPR014782">
    <property type="entry name" value="Peptidase_M1_dom"/>
</dbReference>
<dbReference type="EMBL" id="JABAIL010000004">
    <property type="protein sequence ID" value="NLR92549.1"/>
    <property type="molecule type" value="Genomic_DNA"/>
</dbReference>
<dbReference type="GO" id="GO:0008270">
    <property type="term" value="F:zinc ion binding"/>
    <property type="evidence" value="ECO:0007669"/>
    <property type="project" value="InterPro"/>
</dbReference>
<dbReference type="GO" id="GO:0016020">
    <property type="term" value="C:membrane"/>
    <property type="evidence" value="ECO:0007669"/>
    <property type="project" value="TreeGrafter"/>
</dbReference>
<dbReference type="PANTHER" id="PTHR11533:SF174">
    <property type="entry name" value="PUROMYCIN-SENSITIVE AMINOPEPTIDASE-RELATED"/>
    <property type="match status" value="1"/>
</dbReference>
<dbReference type="RefSeq" id="WP_168883257.1">
    <property type="nucleotide sequence ID" value="NZ_JABAIL010000004.1"/>
</dbReference>
<accession>A0A7X8SLR2</accession>
<gene>
    <name evidence="2" type="ORF">HGP29_15125</name>
</gene>
<dbReference type="AlphaFoldDB" id="A0A7X8SLR2"/>
<dbReference type="SUPFAM" id="SSF55486">
    <property type="entry name" value="Metalloproteases ('zincins'), catalytic domain"/>
    <property type="match status" value="1"/>
</dbReference>
<dbReference type="Proteomes" id="UP000585050">
    <property type="component" value="Unassembled WGS sequence"/>
</dbReference>
<organism evidence="2 3">
    <name type="scientific">Flammeovirga agarivorans</name>
    <dbReference type="NCBI Taxonomy" id="2726742"/>
    <lineage>
        <taxon>Bacteria</taxon>
        <taxon>Pseudomonadati</taxon>
        <taxon>Bacteroidota</taxon>
        <taxon>Cytophagia</taxon>
        <taxon>Cytophagales</taxon>
        <taxon>Flammeovirgaceae</taxon>
        <taxon>Flammeovirga</taxon>
    </lineage>
</organism>
<sequence>MRFQLPLILILSLGSLLVYGQKESYNNNKFKQLDEELPNPNSYRTGSGAPGHKYWQQKADYVIEASLDEAKNQLHGEETITYFNNSPSPIKYLWVQLDQNMRATNSNTYKISQNKIKETASPKDFARIDGYPDYDGGHKIQEVTDQNGQPLPYTINQTMMRIDLPQVLKSNENIVFNIKWYYNINDRKLMGGRGGYETFADGNTLYTITQWFPRMAVYDDVNGWQNKQFLGNGEFALTFGDYDVKFTAPADHIVGATGVLQDSTILSEEIRERLEQAKYSEKPIEIVTKKEVIKKEKKKGKVKGTTTWHYKAENVRDFALGSSRKFIWDAMGVEMGDKIVMAMSYYPKEAYELYSRYSTEAVAHTLDVYSRMTFDYPYPVAISVEANNGMEYPMICFNYGRVDKEGHYTKRTKYGMLSVIIHEVGHNYFPMIVNSDERQWTWMDEGLNSFLQFVAEQEWEENYPSMEGFPRTVVDYMKGNPDNISPIMTNSESIHQFGWNAYSKPSVALNILRETVMGRELFDYAFKTYANRWMFKHPTPADFFRTMEDASGVDLDWFWRGWFYTIEPCDISIKNVVYDQLNTKNPEIESARLKAERDQKTPDITTIHNQEEGLTTRLEKKPELKDFYNSYDEYDYNTEDVERYKKYDASLNENDKAWIKENKHIYQVDFENVGGLVMPIIIEFTYQDGSKEKRYIPAEIWKNSDQVVSKVFILDQEVSSFTLDPNKETADIDYSNNYFPRHEEVNRFKLYKSKKH</sequence>
<evidence type="ECO:0000313" key="3">
    <source>
        <dbReference type="Proteomes" id="UP000585050"/>
    </source>
</evidence>
<keyword evidence="3" id="KW-1185">Reference proteome</keyword>
<dbReference type="GO" id="GO:0005615">
    <property type="term" value="C:extracellular space"/>
    <property type="evidence" value="ECO:0007669"/>
    <property type="project" value="TreeGrafter"/>
</dbReference>